<organism evidence="8 9">
    <name type="scientific">Novosphingobium colocasiae</name>
    <dbReference type="NCBI Taxonomy" id="1256513"/>
    <lineage>
        <taxon>Bacteria</taxon>
        <taxon>Pseudomonadati</taxon>
        <taxon>Pseudomonadota</taxon>
        <taxon>Alphaproteobacteria</taxon>
        <taxon>Sphingomonadales</taxon>
        <taxon>Sphingomonadaceae</taxon>
        <taxon>Novosphingobium</taxon>
    </lineage>
</organism>
<dbReference type="Pfam" id="PF00501">
    <property type="entry name" value="AMP-binding"/>
    <property type="match status" value="1"/>
</dbReference>
<gene>
    <name evidence="8" type="ORF">GCM10011614_01420</name>
</gene>
<dbReference type="GO" id="GO:0006631">
    <property type="term" value="P:fatty acid metabolic process"/>
    <property type="evidence" value="ECO:0007669"/>
    <property type="project" value="TreeGrafter"/>
</dbReference>
<evidence type="ECO:0000313" key="9">
    <source>
        <dbReference type="Proteomes" id="UP000648075"/>
    </source>
</evidence>
<reference evidence="8" key="1">
    <citation type="journal article" date="2014" name="Int. J. Syst. Evol. Microbiol.">
        <title>Complete genome sequence of Corynebacterium casei LMG S-19264T (=DSM 44701T), isolated from a smear-ripened cheese.</title>
        <authorList>
            <consortium name="US DOE Joint Genome Institute (JGI-PGF)"/>
            <person name="Walter F."/>
            <person name="Albersmeier A."/>
            <person name="Kalinowski J."/>
            <person name="Ruckert C."/>
        </authorList>
    </citation>
    <scope>NUCLEOTIDE SEQUENCE</scope>
    <source>
        <strain evidence="8">KCTC 32255</strain>
    </source>
</reference>
<dbReference type="InterPro" id="IPR020845">
    <property type="entry name" value="AMP-binding_CS"/>
</dbReference>
<evidence type="ECO:0000256" key="1">
    <source>
        <dbReference type="ARBA" id="ARBA00006432"/>
    </source>
</evidence>
<proteinExistence type="inferred from homology"/>
<dbReference type="SUPFAM" id="SSF56801">
    <property type="entry name" value="Acetyl-CoA synthetase-like"/>
    <property type="match status" value="1"/>
</dbReference>
<dbReference type="PANTHER" id="PTHR43201:SF8">
    <property type="entry name" value="ACYL-COA SYNTHETASE FAMILY MEMBER 3"/>
    <property type="match status" value="1"/>
</dbReference>
<dbReference type="InterPro" id="IPR042099">
    <property type="entry name" value="ANL_N_sf"/>
</dbReference>
<dbReference type="InterPro" id="IPR000873">
    <property type="entry name" value="AMP-dep_synth/lig_dom"/>
</dbReference>
<dbReference type="EC" id="6.2.1.44" evidence="4"/>
<name>A0A918UCP9_9SPHN</name>
<dbReference type="NCBIfam" id="NF005702">
    <property type="entry name" value="PRK07514.1"/>
    <property type="match status" value="1"/>
</dbReference>
<dbReference type="Pfam" id="PF13193">
    <property type="entry name" value="AMP-binding_C"/>
    <property type="match status" value="1"/>
</dbReference>
<dbReference type="Proteomes" id="UP000648075">
    <property type="component" value="Unassembled WGS sequence"/>
</dbReference>
<evidence type="ECO:0000256" key="2">
    <source>
        <dbReference type="ARBA" id="ARBA00022598"/>
    </source>
</evidence>
<evidence type="ECO:0000259" key="6">
    <source>
        <dbReference type="Pfam" id="PF00501"/>
    </source>
</evidence>
<dbReference type="GO" id="GO:0031956">
    <property type="term" value="F:medium-chain fatty acid-CoA ligase activity"/>
    <property type="evidence" value="ECO:0007669"/>
    <property type="project" value="TreeGrafter"/>
</dbReference>
<dbReference type="CDD" id="cd05941">
    <property type="entry name" value="MCS"/>
    <property type="match status" value="1"/>
</dbReference>
<keyword evidence="2" id="KW-0436">Ligase</keyword>
<dbReference type="PANTHER" id="PTHR43201">
    <property type="entry name" value="ACYL-COA SYNTHETASE"/>
    <property type="match status" value="1"/>
</dbReference>
<reference evidence="8" key="2">
    <citation type="submission" date="2020-09" db="EMBL/GenBank/DDBJ databases">
        <authorList>
            <person name="Sun Q."/>
            <person name="Kim S."/>
        </authorList>
    </citation>
    <scope>NUCLEOTIDE SEQUENCE</scope>
    <source>
        <strain evidence="8">KCTC 32255</strain>
    </source>
</reference>
<feature type="domain" description="AMP-dependent synthetase/ligase" evidence="6">
    <location>
        <begin position="9"/>
        <end position="358"/>
    </location>
</feature>
<comment type="similarity">
    <text evidence="1">Belongs to the ATP-dependent AMP-binding enzyme family.</text>
</comment>
<evidence type="ECO:0000256" key="4">
    <source>
        <dbReference type="ARBA" id="ARBA00066616"/>
    </source>
</evidence>
<evidence type="ECO:0000256" key="3">
    <source>
        <dbReference type="ARBA" id="ARBA00051915"/>
    </source>
</evidence>
<comment type="catalytic activity">
    <reaction evidence="3">
        <text>3-(methylsulfanyl)propanoate + ATP + CoA = 3-(methylsulfanyl)propanoyl-CoA + AMP + diphosphate</text>
        <dbReference type="Rhea" id="RHEA:43052"/>
        <dbReference type="ChEBI" id="CHEBI:30616"/>
        <dbReference type="ChEBI" id="CHEBI:33019"/>
        <dbReference type="ChEBI" id="CHEBI:49016"/>
        <dbReference type="ChEBI" id="CHEBI:57287"/>
        <dbReference type="ChEBI" id="CHEBI:82815"/>
        <dbReference type="ChEBI" id="CHEBI:456215"/>
        <dbReference type="EC" id="6.2.1.44"/>
    </reaction>
    <physiologicalReaction direction="left-to-right" evidence="3">
        <dbReference type="Rhea" id="RHEA:43053"/>
    </physiologicalReaction>
</comment>
<dbReference type="AlphaFoldDB" id="A0A918UCP9"/>
<protein>
    <recommendedName>
        <fullName evidence="5">3-methylmercaptopropionyl-CoA ligase</fullName>
        <ecNumber evidence="4">6.2.1.44</ecNumber>
    </recommendedName>
</protein>
<dbReference type="InterPro" id="IPR025110">
    <property type="entry name" value="AMP-bd_C"/>
</dbReference>
<dbReference type="Gene3D" id="3.30.300.30">
    <property type="match status" value="1"/>
</dbReference>
<evidence type="ECO:0000256" key="5">
    <source>
        <dbReference type="ARBA" id="ARBA00067668"/>
    </source>
</evidence>
<sequence length="499" mass="52761">MNANIFSAFAAAAAQAGDKTFVEEAGATHSYAQLLDMSARAAAVLSEHLAGGERRVLVQVEKSVPALWLYLGALRAGIVYIPLNTAYTAAELDYFLSDAQPGLFVASSETIARLEQAGSIPAGTRTLALEADGDGPFADALGAAPPAPDVAQCAADDIAAILYTSGTTGRSKGAMLTHGNLLSNLRTLQEAWRWQADDVLVHALPIFHVHGLFVALHLAIAGGSTILFHRTFNADAVLADLPRASVLMGLPTFYVRLLKDERFTRDLAAGVRLFISGSAPLTEPVFKAFAERTGQAILERYGMTEALMITSNPYDGPRVAGTVGYPLDGVSARLAADTGAGEPGVLEITGPNVFTGYWLNPEKTAEAFTADGWFRTGDIATIADDGRVALVGRGSDLIISGGYNVYPKEIELIVDELDGVEEAAVVGVPHPDFGEAVIAVVVARTGQTVDGDAIVAALREKIAAFKTPKRVIVVDQLPRNAMGKVEKAALRRRYAALFD</sequence>
<evidence type="ECO:0000313" key="8">
    <source>
        <dbReference type="EMBL" id="GGY90460.1"/>
    </source>
</evidence>
<dbReference type="RefSeq" id="WP_189619176.1">
    <property type="nucleotide sequence ID" value="NZ_BMZA01000001.1"/>
</dbReference>
<feature type="domain" description="AMP-binding enzyme C-terminal" evidence="7">
    <location>
        <begin position="409"/>
        <end position="484"/>
    </location>
</feature>
<keyword evidence="9" id="KW-1185">Reference proteome</keyword>
<comment type="caution">
    <text evidence="8">The sequence shown here is derived from an EMBL/GenBank/DDBJ whole genome shotgun (WGS) entry which is preliminary data.</text>
</comment>
<dbReference type="EMBL" id="BMZA01000001">
    <property type="protein sequence ID" value="GGY90460.1"/>
    <property type="molecule type" value="Genomic_DNA"/>
</dbReference>
<dbReference type="Gene3D" id="3.40.50.12780">
    <property type="entry name" value="N-terminal domain of ligase-like"/>
    <property type="match status" value="1"/>
</dbReference>
<accession>A0A918UCP9</accession>
<evidence type="ECO:0000259" key="7">
    <source>
        <dbReference type="Pfam" id="PF13193"/>
    </source>
</evidence>
<dbReference type="FunFam" id="3.30.300.30:FF:000008">
    <property type="entry name" value="2,3-dihydroxybenzoate-AMP ligase"/>
    <property type="match status" value="1"/>
</dbReference>
<dbReference type="PROSITE" id="PS00455">
    <property type="entry name" value="AMP_BINDING"/>
    <property type="match status" value="1"/>
</dbReference>
<dbReference type="InterPro" id="IPR045851">
    <property type="entry name" value="AMP-bd_C_sf"/>
</dbReference>